<comment type="caution">
    <text evidence="2">The sequence shown here is derived from an EMBL/GenBank/DDBJ whole genome shotgun (WGS) entry which is preliminary data.</text>
</comment>
<reference evidence="2" key="1">
    <citation type="journal article" date="2021" name="PeerJ">
        <title>Extensive microbial diversity within the chicken gut microbiome revealed by metagenomics and culture.</title>
        <authorList>
            <person name="Gilroy R."/>
            <person name="Ravi A."/>
            <person name="Getino M."/>
            <person name="Pursley I."/>
            <person name="Horton D.L."/>
            <person name="Alikhan N.F."/>
            <person name="Baker D."/>
            <person name="Gharbi K."/>
            <person name="Hall N."/>
            <person name="Watson M."/>
            <person name="Adriaenssens E.M."/>
            <person name="Foster-Nyarko E."/>
            <person name="Jarju S."/>
            <person name="Secka A."/>
            <person name="Antonio M."/>
            <person name="Oren A."/>
            <person name="Chaudhuri R.R."/>
            <person name="La Ragione R."/>
            <person name="Hildebrand F."/>
            <person name="Pallen M.J."/>
        </authorList>
    </citation>
    <scope>NUCLEOTIDE SEQUENCE</scope>
    <source>
        <strain evidence="2">CHK189-11263</strain>
    </source>
</reference>
<keyword evidence="1" id="KW-1133">Transmembrane helix</keyword>
<reference evidence="2" key="2">
    <citation type="submission" date="2021-04" db="EMBL/GenBank/DDBJ databases">
        <authorList>
            <person name="Gilroy R."/>
        </authorList>
    </citation>
    <scope>NUCLEOTIDE SEQUENCE</scope>
    <source>
        <strain evidence="2">CHK189-11263</strain>
    </source>
</reference>
<sequence length="251" mass="27221">MLNYIQAELWRVSQRQALAMLAGVLLLLSGAYSALMSGGSYANLLAAVILTPVMGMFLAPAVVQLVDGNGPDTLKNELSFGLTRGRVYLGKLAAALILGLALCGVLLVFCLGGGWLLLAHDQPENERINAAVLAFALLGALPLWCSAAGVCHLAAMNIRSPGAWVTAYYMMFFFGQPMLVVLVNLFVDRTFNIDSGGLLQAVLLPYSLTMPQYLSGWLSWEYQLWCWGIGLGWLGGSTLLGWLLLHRRDVR</sequence>
<organism evidence="2 3">
    <name type="scientific">Candidatus Flavonifractor intestinipullorum</name>
    <dbReference type="NCBI Taxonomy" id="2838587"/>
    <lineage>
        <taxon>Bacteria</taxon>
        <taxon>Bacillati</taxon>
        <taxon>Bacillota</taxon>
        <taxon>Clostridia</taxon>
        <taxon>Eubacteriales</taxon>
        <taxon>Oscillospiraceae</taxon>
        <taxon>Flavonifractor</taxon>
    </lineage>
</organism>
<gene>
    <name evidence="2" type="ORF">H9714_01835</name>
</gene>
<feature type="transmembrane region" description="Helical" evidence="1">
    <location>
        <begin position="130"/>
        <end position="155"/>
    </location>
</feature>
<evidence type="ECO:0000313" key="3">
    <source>
        <dbReference type="Proteomes" id="UP000824208"/>
    </source>
</evidence>
<evidence type="ECO:0000313" key="2">
    <source>
        <dbReference type="EMBL" id="HJB56273.1"/>
    </source>
</evidence>
<dbReference type="Proteomes" id="UP000824208">
    <property type="component" value="Unassembled WGS sequence"/>
</dbReference>
<dbReference type="AlphaFoldDB" id="A0A9D2M9R7"/>
<proteinExistence type="predicted"/>
<feature type="transmembrane region" description="Helical" evidence="1">
    <location>
        <begin position="87"/>
        <end position="118"/>
    </location>
</feature>
<dbReference type="EMBL" id="DWYC01000019">
    <property type="protein sequence ID" value="HJB56273.1"/>
    <property type="molecule type" value="Genomic_DNA"/>
</dbReference>
<evidence type="ECO:0000256" key="1">
    <source>
        <dbReference type="SAM" id="Phobius"/>
    </source>
</evidence>
<feature type="transmembrane region" description="Helical" evidence="1">
    <location>
        <begin position="222"/>
        <end position="245"/>
    </location>
</feature>
<protein>
    <recommendedName>
        <fullName evidence="4">ABC-2 family transporter protein</fullName>
    </recommendedName>
</protein>
<name>A0A9D2M9R7_9FIRM</name>
<feature type="transmembrane region" description="Helical" evidence="1">
    <location>
        <begin position="43"/>
        <end position="66"/>
    </location>
</feature>
<keyword evidence="1" id="KW-0472">Membrane</keyword>
<evidence type="ECO:0008006" key="4">
    <source>
        <dbReference type="Google" id="ProtNLM"/>
    </source>
</evidence>
<keyword evidence="1" id="KW-0812">Transmembrane</keyword>
<feature type="transmembrane region" description="Helical" evidence="1">
    <location>
        <begin position="167"/>
        <end position="187"/>
    </location>
</feature>
<accession>A0A9D2M9R7</accession>